<dbReference type="Proteomes" id="UP000499080">
    <property type="component" value="Unassembled WGS sequence"/>
</dbReference>
<reference evidence="3 4" key="1">
    <citation type="journal article" date="2019" name="Sci. Rep.">
        <title>Orb-weaving spider Araneus ventricosus genome elucidates the spidroin gene catalogue.</title>
        <authorList>
            <person name="Kono N."/>
            <person name="Nakamura H."/>
            <person name="Ohtoshi R."/>
            <person name="Moran D.A.P."/>
            <person name="Shinohara A."/>
            <person name="Yoshida Y."/>
            <person name="Fujiwara M."/>
            <person name="Mori M."/>
            <person name="Tomita M."/>
            <person name="Arakawa K."/>
        </authorList>
    </citation>
    <scope>NUCLEOTIDE SEQUENCE [LARGE SCALE GENOMIC DNA]</scope>
</reference>
<feature type="compositionally biased region" description="Low complexity" evidence="1">
    <location>
        <begin position="51"/>
        <end position="60"/>
    </location>
</feature>
<evidence type="ECO:0000259" key="2">
    <source>
        <dbReference type="Pfam" id="PF07727"/>
    </source>
</evidence>
<evidence type="ECO:0000313" key="3">
    <source>
        <dbReference type="EMBL" id="GBN24726.1"/>
    </source>
</evidence>
<feature type="region of interest" description="Disordered" evidence="1">
    <location>
        <begin position="45"/>
        <end position="70"/>
    </location>
</feature>
<dbReference type="AlphaFoldDB" id="A0A4Y2MGF8"/>
<evidence type="ECO:0000256" key="1">
    <source>
        <dbReference type="SAM" id="MobiDB-lite"/>
    </source>
</evidence>
<keyword evidence="4" id="KW-1185">Reference proteome</keyword>
<proteinExistence type="predicted"/>
<feature type="compositionally biased region" description="Polar residues" evidence="1">
    <location>
        <begin position="8"/>
        <end position="20"/>
    </location>
</feature>
<organism evidence="3 4">
    <name type="scientific">Araneus ventricosus</name>
    <name type="common">Orbweaver spider</name>
    <name type="synonym">Epeira ventricosa</name>
    <dbReference type="NCBI Taxonomy" id="182803"/>
    <lineage>
        <taxon>Eukaryota</taxon>
        <taxon>Metazoa</taxon>
        <taxon>Ecdysozoa</taxon>
        <taxon>Arthropoda</taxon>
        <taxon>Chelicerata</taxon>
        <taxon>Arachnida</taxon>
        <taxon>Araneae</taxon>
        <taxon>Araneomorphae</taxon>
        <taxon>Entelegynae</taxon>
        <taxon>Araneoidea</taxon>
        <taxon>Araneidae</taxon>
        <taxon>Araneus</taxon>
    </lineage>
</organism>
<dbReference type="Pfam" id="PF07727">
    <property type="entry name" value="RVT_2"/>
    <property type="match status" value="1"/>
</dbReference>
<dbReference type="InterPro" id="IPR013103">
    <property type="entry name" value="RVT_2"/>
</dbReference>
<evidence type="ECO:0000313" key="4">
    <source>
        <dbReference type="Proteomes" id="UP000499080"/>
    </source>
</evidence>
<protein>
    <recommendedName>
        <fullName evidence="2">Reverse transcriptase Ty1/copia-type domain-containing protein</fullName>
    </recommendedName>
</protein>
<sequence>WFDENTKGIDTNQNSNQYPKFNFTISDYSDDKDYSDDLDTVIDSLSGRLIPETSSESPSTSREEPKASTISSLIPCSEIKKNTKSEKLPNSTKGQQEANVVEVRIPTCYQQAIRSREASKGCDVMDREINIMIEHKVKDLIDAPENVNVLGNCWVYILKHDENNRALRFKACLVAQGNTQLKGESSDEVFSAVINFSIVRLFFQYLCMFMKMDSCSSRYK</sequence>
<gene>
    <name evidence="3" type="ORF">AVEN_38839_1</name>
</gene>
<feature type="region of interest" description="Disordered" evidence="1">
    <location>
        <begin position="1"/>
        <end position="20"/>
    </location>
</feature>
<feature type="domain" description="Reverse transcriptase Ty1/copia-type" evidence="2">
    <location>
        <begin position="136"/>
        <end position="203"/>
    </location>
</feature>
<feature type="non-terminal residue" evidence="3">
    <location>
        <position position="1"/>
    </location>
</feature>
<accession>A0A4Y2MGF8</accession>
<dbReference type="EMBL" id="BGPR01007160">
    <property type="protein sequence ID" value="GBN24726.1"/>
    <property type="molecule type" value="Genomic_DNA"/>
</dbReference>
<name>A0A4Y2MGF8_ARAVE</name>
<comment type="caution">
    <text evidence="3">The sequence shown here is derived from an EMBL/GenBank/DDBJ whole genome shotgun (WGS) entry which is preliminary data.</text>
</comment>